<dbReference type="Proteomes" id="UP000887013">
    <property type="component" value="Unassembled WGS sequence"/>
</dbReference>
<evidence type="ECO:0000313" key="2">
    <source>
        <dbReference type="Proteomes" id="UP000887013"/>
    </source>
</evidence>
<gene>
    <name evidence="1" type="primary">NCL1_16435</name>
    <name evidence="1" type="ORF">NPIL_689121</name>
</gene>
<evidence type="ECO:0000313" key="1">
    <source>
        <dbReference type="EMBL" id="GFT44466.1"/>
    </source>
</evidence>
<keyword evidence="2" id="KW-1185">Reference proteome</keyword>
<sequence>MNSLALTIHSSGYQKKENENPTENILVYEGPLKTRIKRVKLLSLTSSMAGFAMLPSVVLDLNKISVALSCGVVCKI</sequence>
<accession>A0A8X6P393</accession>
<name>A0A8X6P393_NEPPI</name>
<reference evidence="1" key="1">
    <citation type="submission" date="2020-08" db="EMBL/GenBank/DDBJ databases">
        <title>Multicomponent nature underlies the extraordinary mechanical properties of spider dragline silk.</title>
        <authorList>
            <person name="Kono N."/>
            <person name="Nakamura H."/>
            <person name="Mori M."/>
            <person name="Yoshida Y."/>
            <person name="Ohtoshi R."/>
            <person name="Malay A.D."/>
            <person name="Moran D.A.P."/>
            <person name="Tomita M."/>
            <person name="Numata K."/>
            <person name="Arakawa K."/>
        </authorList>
    </citation>
    <scope>NUCLEOTIDE SEQUENCE</scope>
</reference>
<keyword evidence="1" id="KW-0812">Transmembrane</keyword>
<protein>
    <submittedName>
        <fullName evidence="1">Transmembrane protein 70-like protein</fullName>
    </submittedName>
</protein>
<dbReference type="AlphaFoldDB" id="A0A8X6P393"/>
<comment type="caution">
    <text evidence="1">The sequence shown here is derived from an EMBL/GenBank/DDBJ whole genome shotgun (WGS) entry which is preliminary data.</text>
</comment>
<keyword evidence="1" id="KW-0472">Membrane</keyword>
<proteinExistence type="predicted"/>
<dbReference type="EMBL" id="BMAW01064288">
    <property type="protein sequence ID" value="GFT44466.1"/>
    <property type="molecule type" value="Genomic_DNA"/>
</dbReference>
<organism evidence="1 2">
    <name type="scientific">Nephila pilipes</name>
    <name type="common">Giant wood spider</name>
    <name type="synonym">Nephila maculata</name>
    <dbReference type="NCBI Taxonomy" id="299642"/>
    <lineage>
        <taxon>Eukaryota</taxon>
        <taxon>Metazoa</taxon>
        <taxon>Ecdysozoa</taxon>
        <taxon>Arthropoda</taxon>
        <taxon>Chelicerata</taxon>
        <taxon>Arachnida</taxon>
        <taxon>Araneae</taxon>
        <taxon>Araneomorphae</taxon>
        <taxon>Entelegynae</taxon>
        <taxon>Araneoidea</taxon>
        <taxon>Nephilidae</taxon>
        <taxon>Nephila</taxon>
    </lineage>
</organism>